<evidence type="ECO:0000313" key="9">
    <source>
        <dbReference type="Proteomes" id="UP000031802"/>
    </source>
</evidence>
<dbReference type="GO" id="GO:0042742">
    <property type="term" value="P:defense response to bacterium"/>
    <property type="evidence" value="ECO:0007669"/>
    <property type="project" value="UniProtKB-KW"/>
</dbReference>
<dbReference type="STRING" id="1229276.DI53_1548"/>
<keyword evidence="2" id="KW-0081">Bacteriolytic enzyme</keyword>
<gene>
    <name evidence="8" type="ORF">DI53_1548</name>
</gene>
<dbReference type="InterPro" id="IPR018392">
    <property type="entry name" value="LysM"/>
</dbReference>
<feature type="domain" description="LysM" evidence="7">
    <location>
        <begin position="236"/>
        <end position="279"/>
    </location>
</feature>
<dbReference type="RefSeq" id="WP_037497315.1">
    <property type="nucleotide sequence ID" value="NZ_JJMU01000024.1"/>
</dbReference>
<name>A0A0B8T7M3_9SPHI</name>
<reference evidence="9" key="1">
    <citation type="submission" date="2014-04" db="EMBL/GenBank/DDBJ databases">
        <title>Whole-Genome optical mapping and complete genome sequence of Sphingobacterium deserti sp. nov., a new spaces isolated from desert in the west of China.</title>
        <authorList>
            <person name="Teng C."/>
            <person name="Zhou Z."/>
            <person name="Li X."/>
            <person name="Chen M."/>
            <person name="Lin M."/>
            <person name="Wang L."/>
            <person name="Su S."/>
            <person name="Zhang C."/>
            <person name="Zhang W."/>
        </authorList>
    </citation>
    <scope>NUCLEOTIDE SEQUENCE [LARGE SCALE GENOMIC DNA]</scope>
    <source>
        <strain evidence="9">ACCC05744</strain>
    </source>
</reference>
<dbReference type="InterPro" id="IPR051056">
    <property type="entry name" value="Glycosyl_Hydrolase_73"/>
</dbReference>
<evidence type="ECO:0000256" key="6">
    <source>
        <dbReference type="SAM" id="SignalP"/>
    </source>
</evidence>
<dbReference type="AlphaFoldDB" id="A0A0B8T7M3"/>
<evidence type="ECO:0000256" key="1">
    <source>
        <dbReference type="ARBA" id="ARBA00022529"/>
    </source>
</evidence>
<dbReference type="PATRIC" id="fig|1229276.3.peg.1603"/>
<comment type="caution">
    <text evidence="8">The sequence shown here is derived from an EMBL/GenBank/DDBJ whole genome shotgun (WGS) entry which is preliminary data.</text>
</comment>
<dbReference type="SMART" id="SM00047">
    <property type="entry name" value="LYZ2"/>
    <property type="match status" value="1"/>
</dbReference>
<feature type="signal peptide" evidence="6">
    <location>
        <begin position="1"/>
        <end position="23"/>
    </location>
</feature>
<dbReference type="EMBL" id="JJMU01000024">
    <property type="protein sequence ID" value="KGE14519.1"/>
    <property type="molecule type" value="Genomic_DNA"/>
</dbReference>
<organism evidence="8 9">
    <name type="scientific">Sphingobacterium deserti</name>
    <dbReference type="NCBI Taxonomy" id="1229276"/>
    <lineage>
        <taxon>Bacteria</taxon>
        <taxon>Pseudomonadati</taxon>
        <taxon>Bacteroidota</taxon>
        <taxon>Sphingobacteriia</taxon>
        <taxon>Sphingobacteriales</taxon>
        <taxon>Sphingobacteriaceae</taxon>
        <taxon>Sphingobacterium</taxon>
    </lineage>
</organism>
<dbReference type="SMART" id="SM00257">
    <property type="entry name" value="LysM"/>
    <property type="match status" value="1"/>
</dbReference>
<dbReference type="SUPFAM" id="SSF54106">
    <property type="entry name" value="LysM domain"/>
    <property type="match status" value="1"/>
</dbReference>
<feature type="region of interest" description="Disordered" evidence="5">
    <location>
        <begin position="28"/>
        <end position="48"/>
    </location>
</feature>
<protein>
    <recommendedName>
        <fullName evidence="4">Peptidoglycan hydrolase</fullName>
    </recommendedName>
</protein>
<dbReference type="PANTHER" id="PTHR33308:SF9">
    <property type="entry name" value="PEPTIDOGLYCAN HYDROLASE FLGJ"/>
    <property type="match status" value="1"/>
</dbReference>
<evidence type="ECO:0000259" key="7">
    <source>
        <dbReference type="PROSITE" id="PS51782"/>
    </source>
</evidence>
<evidence type="ECO:0000256" key="4">
    <source>
        <dbReference type="ARBA" id="ARBA00032108"/>
    </source>
</evidence>
<feature type="chain" id="PRO_5002124253" description="Peptidoglycan hydrolase" evidence="6">
    <location>
        <begin position="24"/>
        <end position="281"/>
    </location>
</feature>
<dbReference type="OrthoDB" id="977752at2"/>
<dbReference type="InterPro" id="IPR036779">
    <property type="entry name" value="LysM_dom_sf"/>
</dbReference>
<keyword evidence="3" id="KW-0378">Hydrolase</keyword>
<dbReference type="Pfam" id="PF01476">
    <property type="entry name" value="LysM"/>
    <property type="match status" value="1"/>
</dbReference>
<dbReference type="CDD" id="cd00118">
    <property type="entry name" value="LysM"/>
    <property type="match status" value="1"/>
</dbReference>
<evidence type="ECO:0000313" key="8">
    <source>
        <dbReference type="EMBL" id="KGE14519.1"/>
    </source>
</evidence>
<keyword evidence="9" id="KW-1185">Reference proteome</keyword>
<proteinExistence type="predicted"/>
<dbReference type="Gene3D" id="3.10.350.10">
    <property type="entry name" value="LysM domain"/>
    <property type="match status" value="1"/>
</dbReference>
<dbReference type="PROSITE" id="PS51257">
    <property type="entry name" value="PROKAR_LIPOPROTEIN"/>
    <property type="match status" value="1"/>
</dbReference>
<dbReference type="Gene3D" id="1.10.530.10">
    <property type="match status" value="1"/>
</dbReference>
<dbReference type="Pfam" id="PF01832">
    <property type="entry name" value="Glucosaminidase"/>
    <property type="match status" value="1"/>
</dbReference>
<evidence type="ECO:0000256" key="5">
    <source>
        <dbReference type="SAM" id="MobiDB-lite"/>
    </source>
</evidence>
<sequence>MKIRLFFLLIVVASIGFTSCASKRSRVLQHPSGQSKAKPGTIGSKRPGAISTSGSDYIARYKDIAIAEMNQFGIPASIKLAQALLESGNGNSYLAKEANNHFGIKCGGVWSGRSVNRPDDQLNDCFRVYDNPEQSFKDHSQFLLRKRYEKLFMLDKDDYRGWAKGLKAAGYATNPRYPDLLIDLIERYELYEYDRAERSQVAKVEREEKVEEIIEVKAVVEPEVKTEEIKPAVAMIIHEVKAADTLYSISKRYNIGVDELKELNNIDSENLAVGQLLVIMK</sequence>
<dbReference type="GO" id="GO:0031640">
    <property type="term" value="P:killing of cells of another organism"/>
    <property type="evidence" value="ECO:0007669"/>
    <property type="project" value="UniProtKB-KW"/>
</dbReference>
<dbReference type="eggNOG" id="COG1388">
    <property type="taxonomic scope" value="Bacteria"/>
</dbReference>
<dbReference type="InterPro" id="IPR002901">
    <property type="entry name" value="MGlyc_endo_b_GlcNAc-like_dom"/>
</dbReference>
<keyword evidence="6" id="KW-0732">Signal</keyword>
<keyword evidence="1" id="KW-0929">Antimicrobial</keyword>
<dbReference type="PROSITE" id="PS51782">
    <property type="entry name" value="LYSM"/>
    <property type="match status" value="1"/>
</dbReference>
<accession>A0A0B8T7M3</accession>
<reference evidence="8 9" key="2">
    <citation type="journal article" date="2015" name="PLoS ONE">
        <title>Whole-Genome Optical Mapping and Finished Genome Sequence of Sphingobacterium deserti sp. nov., a New Species Isolated from the Western Desert of China.</title>
        <authorList>
            <person name="Teng C."/>
            <person name="Zhou Z."/>
            <person name="Molnar I."/>
            <person name="Li X."/>
            <person name="Tang R."/>
            <person name="Chen M."/>
            <person name="Wang L."/>
            <person name="Su S."/>
            <person name="Zhang W."/>
            <person name="Lin M."/>
        </authorList>
    </citation>
    <scope>NUCLEOTIDE SEQUENCE [LARGE SCALE GENOMIC DNA]</scope>
    <source>
        <strain evidence="9">ACCC05744</strain>
    </source>
</reference>
<dbReference type="eggNOG" id="COG1705">
    <property type="taxonomic scope" value="Bacteria"/>
</dbReference>
<dbReference type="Proteomes" id="UP000031802">
    <property type="component" value="Unassembled WGS sequence"/>
</dbReference>
<dbReference type="GO" id="GO:0004040">
    <property type="term" value="F:amidase activity"/>
    <property type="evidence" value="ECO:0007669"/>
    <property type="project" value="InterPro"/>
</dbReference>
<evidence type="ECO:0000256" key="2">
    <source>
        <dbReference type="ARBA" id="ARBA00022638"/>
    </source>
</evidence>
<dbReference type="PANTHER" id="PTHR33308">
    <property type="entry name" value="PEPTIDOGLYCAN HYDROLASE FLGJ"/>
    <property type="match status" value="1"/>
</dbReference>
<evidence type="ECO:0000256" key="3">
    <source>
        <dbReference type="ARBA" id="ARBA00022801"/>
    </source>
</evidence>